<name>A0A1S4BYQ7_TOBAC</name>
<dbReference type="PaxDb" id="4097-A0A1S4BYQ7"/>
<dbReference type="OrthoDB" id="687122at2759"/>
<protein>
    <submittedName>
        <fullName evidence="1">Uncharacterized protein</fullName>
    </submittedName>
</protein>
<organism evidence="1">
    <name type="scientific">Nicotiana tabacum</name>
    <name type="common">Common tobacco</name>
    <dbReference type="NCBI Taxonomy" id="4097"/>
    <lineage>
        <taxon>Eukaryota</taxon>
        <taxon>Viridiplantae</taxon>
        <taxon>Streptophyta</taxon>
        <taxon>Embryophyta</taxon>
        <taxon>Tracheophyta</taxon>
        <taxon>Spermatophyta</taxon>
        <taxon>Magnoliopsida</taxon>
        <taxon>eudicotyledons</taxon>
        <taxon>Gunneridae</taxon>
        <taxon>Pentapetalae</taxon>
        <taxon>asterids</taxon>
        <taxon>lamiids</taxon>
        <taxon>Solanales</taxon>
        <taxon>Solanaceae</taxon>
        <taxon>Nicotianoideae</taxon>
        <taxon>Nicotianeae</taxon>
        <taxon>Nicotiana</taxon>
    </lineage>
</organism>
<evidence type="ECO:0000313" key="1">
    <source>
        <dbReference type="RefSeq" id="XP_016494035.1"/>
    </source>
</evidence>
<reference evidence="1" key="1">
    <citation type="submission" date="2025-08" db="UniProtKB">
        <authorList>
            <consortium name="RefSeq"/>
        </authorList>
    </citation>
    <scope>IDENTIFICATION</scope>
</reference>
<accession>A0A1S4BYQ7</accession>
<dbReference type="AlphaFoldDB" id="A0A1S4BYQ7"/>
<dbReference type="KEGG" id="nta:107813300"/>
<dbReference type="RefSeq" id="XP_016494035.1">
    <property type="nucleotide sequence ID" value="XM_016638549.1"/>
</dbReference>
<proteinExistence type="predicted"/>
<sequence length="301" mass="34220">MALARETVLPEEMVREVLLLLPLKSLYRYKLRLTNIPSPLPPFIEQQFGTAEIGFTEVINGLFCFYTPVGDLTLCNSYTFETMELPLPSDSYSRRSGYEQNKDQEYKQKVQLDKAGAYSRSTIADAARIVKLRGGLAVGCFTAATTTTQELDLWELKGSNCWIKCSITLPEELQVRCNIESLSTIGNLPTGEILLTNPNPNPNINDNDDSNFTSIYSYDHSTIKFQRFEVGKFPCTITGESFQISCLELNNSDSLIVLLRKPPIAALQYMEEYMREETLAEKLRRILIEKKKERKVSRIRA</sequence>
<gene>
    <name evidence="1" type="primary">LOC107813300</name>
</gene>